<feature type="domain" description="FAD-binding" evidence="4">
    <location>
        <begin position="7"/>
        <end position="332"/>
    </location>
</feature>
<evidence type="ECO:0000259" key="4">
    <source>
        <dbReference type="Pfam" id="PF01494"/>
    </source>
</evidence>
<dbReference type="PRINTS" id="PR00420">
    <property type="entry name" value="RNGMNOXGNASE"/>
</dbReference>
<organism evidence="5 6">
    <name type="scientific">Septoria linicola</name>
    <dbReference type="NCBI Taxonomy" id="215465"/>
    <lineage>
        <taxon>Eukaryota</taxon>
        <taxon>Fungi</taxon>
        <taxon>Dikarya</taxon>
        <taxon>Ascomycota</taxon>
        <taxon>Pezizomycotina</taxon>
        <taxon>Dothideomycetes</taxon>
        <taxon>Dothideomycetidae</taxon>
        <taxon>Mycosphaerellales</taxon>
        <taxon>Mycosphaerellaceae</taxon>
        <taxon>Septoria</taxon>
    </lineage>
</organism>
<protein>
    <submittedName>
        <fullName evidence="5">FAD-binding domain, FAD/NAD(P)-binding domain superfamily</fullName>
    </submittedName>
</protein>
<dbReference type="Pfam" id="PF01494">
    <property type="entry name" value="FAD_binding_3"/>
    <property type="match status" value="1"/>
</dbReference>
<proteinExistence type="predicted"/>
<dbReference type="GO" id="GO:0071949">
    <property type="term" value="F:FAD binding"/>
    <property type="evidence" value="ECO:0007669"/>
    <property type="project" value="InterPro"/>
</dbReference>
<dbReference type="PANTHER" id="PTHR46865:SF2">
    <property type="entry name" value="MONOOXYGENASE"/>
    <property type="match status" value="1"/>
</dbReference>
<gene>
    <name evidence="5" type="ORF">Slin15195_G012590</name>
</gene>
<dbReference type="Gene3D" id="3.50.50.60">
    <property type="entry name" value="FAD/NAD(P)-binding domain"/>
    <property type="match status" value="1"/>
</dbReference>
<dbReference type="AlphaFoldDB" id="A0A9Q9EEJ6"/>
<evidence type="ECO:0000256" key="1">
    <source>
        <dbReference type="ARBA" id="ARBA00022630"/>
    </source>
</evidence>
<accession>A0A9Q9EEJ6</accession>
<dbReference type="InterPro" id="IPR051704">
    <property type="entry name" value="FAD_aromatic-hydroxylase"/>
</dbReference>
<keyword evidence="3" id="KW-0560">Oxidoreductase</keyword>
<dbReference type="InterPro" id="IPR036188">
    <property type="entry name" value="FAD/NAD-bd_sf"/>
</dbReference>
<dbReference type="Proteomes" id="UP001056384">
    <property type="component" value="Chromosome 1"/>
</dbReference>
<dbReference type="SUPFAM" id="SSF51905">
    <property type="entry name" value="FAD/NAD(P)-binding domain"/>
    <property type="match status" value="1"/>
</dbReference>
<sequence length="418" mass="45868">MAARNRRVLVNGAGPAGAVTAFWLAKAGFGVLVTERSTSKPYGQGIDITGRAVDVVQRMGLEQRIRANTTGEEGLGLADDVGENVAPPLGTAPVEGGTASVSQEIEIMRSELTKIFVDAAETMSNVTFRYGVTVDEIHQNEKSITAVLSDSSKPQEFDAIIGADGLGSRVRKLTFDSETDRECTYPTNTYVAFFSIPGDPANDPPVGKFQHGNKGRGILMRPIDKKGTRRSCYLMSWTENEHLAQVARSGSSDEQKAILDKLFREFQGPLGARSVEGMYKADDFYFTRIVQVKLDKWHSGRAALVGDAGYSPSPLTGQGTTLAIIGAYVLAGEMSKNPDDLETAFTSYRDILQRFVKESQAIPLGGRAPKLALPQTDWGVWILRSFFWLISVTRIWKLFNFGNETVKFELPRYEFDGK</sequence>
<dbReference type="GO" id="GO:0016491">
    <property type="term" value="F:oxidoreductase activity"/>
    <property type="evidence" value="ECO:0007669"/>
    <property type="project" value="UniProtKB-KW"/>
</dbReference>
<dbReference type="InterPro" id="IPR002938">
    <property type="entry name" value="FAD-bd"/>
</dbReference>
<keyword evidence="2" id="KW-0274">FAD</keyword>
<evidence type="ECO:0000256" key="2">
    <source>
        <dbReference type="ARBA" id="ARBA00022827"/>
    </source>
</evidence>
<evidence type="ECO:0000256" key="3">
    <source>
        <dbReference type="ARBA" id="ARBA00023002"/>
    </source>
</evidence>
<dbReference type="EMBL" id="CP099418">
    <property type="protein sequence ID" value="USW47940.1"/>
    <property type="molecule type" value="Genomic_DNA"/>
</dbReference>
<evidence type="ECO:0000313" key="5">
    <source>
        <dbReference type="EMBL" id="USW47940.1"/>
    </source>
</evidence>
<dbReference type="Gene3D" id="3.30.9.10">
    <property type="entry name" value="D-Amino Acid Oxidase, subunit A, domain 2"/>
    <property type="match status" value="1"/>
</dbReference>
<name>A0A9Q9EEJ6_9PEZI</name>
<evidence type="ECO:0000313" key="6">
    <source>
        <dbReference type="Proteomes" id="UP001056384"/>
    </source>
</evidence>
<dbReference type="OrthoDB" id="655030at2759"/>
<keyword evidence="1" id="KW-0285">Flavoprotein</keyword>
<keyword evidence="6" id="KW-1185">Reference proteome</keyword>
<dbReference type="PANTHER" id="PTHR46865">
    <property type="entry name" value="OXIDOREDUCTASE-RELATED"/>
    <property type="match status" value="1"/>
</dbReference>
<reference evidence="5" key="1">
    <citation type="submission" date="2022-06" db="EMBL/GenBank/DDBJ databases">
        <title>Complete genome sequences of two strains of the flax pathogen Septoria linicola.</title>
        <authorList>
            <person name="Lapalu N."/>
            <person name="Simon A."/>
            <person name="Demenou B."/>
            <person name="Paumier D."/>
            <person name="Guillot M.-P."/>
            <person name="Gout L."/>
            <person name="Valade R."/>
        </authorList>
    </citation>
    <scope>NUCLEOTIDE SEQUENCE</scope>
    <source>
        <strain evidence="5">SE15195</strain>
    </source>
</reference>